<accession>A0ABN3Q6N2</accession>
<evidence type="ECO:0000313" key="2">
    <source>
        <dbReference type="Proteomes" id="UP001501509"/>
    </source>
</evidence>
<protein>
    <submittedName>
        <fullName evidence="1">Uncharacterized protein</fullName>
    </submittedName>
</protein>
<dbReference type="RefSeq" id="WP_344546090.1">
    <property type="nucleotide sequence ID" value="NZ_BAAATD010000009.1"/>
</dbReference>
<sequence length="250" mass="27149">MGTPNYPADWAGELNRIKGGVKDALTAARTRVKFARIAAAELVVGVLTGRRIVINPEGSSRPIIRFYPDDGTDYAEIWGRTNPDDPAITRLLINTAADAVGYSQVRVDRDRLYLSLFDAENAPAGGAVNLTRDRVDLGFVYTPTQARFAFDKDGFTQHYGRWTTWTNLGPQVGIFAGQVLKDAGSGGTYTDLAIGYGATLASDAIVVATIKNTAAQPPFAHYVAAESRTGFTVRCEGSHAFYANFWVFRS</sequence>
<evidence type="ECO:0000313" key="1">
    <source>
        <dbReference type="EMBL" id="GAA2618706.1"/>
    </source>
</evidence>
<keyword evidence="2" id="KW-1185">Reference proteome</keyword>
<reference evidence="1 2" key="1">
    <citation type="journal article" date="2019" name="Int. J. Syst. Evol. Microbiol.">
        <title>The Global Catalogue of Microorganisms (GCM) 10K type strain sequencing project: providing services to taxonomists for standard genome sequencing and annotation.</title>
        <authorList>
            <consortium name="The Broad Institute Genomics Platform"/>
            <consortium name="The Broad Institute Genome Sequencing Center for Infectious Disease"/>
            <person name="Wu L."/>
            <person name="Ma J."/>
        </authorList>
    </citation>
    <scope>NUCLEOTIDE SEQUENCE [LARGE SCALE GENOMIC DNA]</scope>
    <source>
        <strain evidence="1 2">JCM 6833</strain>
    </source>
</reference>
<organism evidence="1 2">
    <name type="scientific">Actinomadura fulvescens</name>
    <dbReference type="NCBI Taxonomy" id="46160"/>
    <lineage>
        <taxon>Bacteria</taxon>
        <taxon>Bacillati</taxon>
        <taxon>Actinomycetota</taxon>
        <taxon>Actinomycetes</taxon>
        <taxon>Streptosporangiales</taxon>
        <taxon>Thermomonosporaceae</taxon>
        <taxon>Actinomadura</taxon>
    </lineage>
</organism>
<comment type="caution">
    <text evidence="1">The sequence shown here is derived from an EMBL/GenBank/DDBJ whole genome shotgun (WGS) entry which is preliminary data.</text>
</comment>
<name>A0ABN3Q6N2_9ACTN</name>
<gene>
    <name evidence="1" type="ORF">GCM10010411_62760</name>
</gene>
<dbReference type="Proteomes" id="UP001501509">
    <property type="component" value="Unassembled WGS sequence"/>
</dbReference>
<dbReference type="EMBL" id="BAAATD010000009">
    <property type="protein sequence ID" value="GAA2618706.1"/>
    <property type="molecule type" value="Genomic_DNA"/>
</dbReference>
<proteinExistence type="predicted"/>